<evidence type="ECO:0000313" key="3">
    <source>
        <dbReference type="EMBL" id="TJZ80781.1"/>
    </source>
</evidence>
<dbReference type="Pfam" id="PF13279">
    <property type="entry name" value="4HBT_2"/>
    <property type="match status" value="1"/>
</dbReference>
<comment type="similarity">
    <text evidence="1">Belongs to the 4-hydroxybenzoyl-CoA thioesterase family.</text>
</comment>
<dbReference type="OrthoDB" id="9799036at2"/>
<proteinExistence type="inferred from homology"/>
<dbReference type="AlphaFoldDB" id="A0A4U0QGT0"/>
<accession>A0A4U0QGT0</accession>
<dbReference type="GO" id="GO:0047617">
    <property type="term" value="F:fatty acyl-CoA hydrolase activity"/>
    <property type="evidence" value="ECO:0007669"/>
    <property type="project" value="TreeGrafter"/>
</dbReference>
<dbReference type="EMBL" id="SUNH01000032">
    <property type="protein sequence ID" value="TJZ80781.1"/>
    <property type="molecule type" value="Genomic_DNA"/>
</dbReference>
<dbReference type="Proteomes" id="UP000306223">
    <property type="component" value="Unassembled WGS sequence"/>
</dbReference>
<dbReference type="RefSeq" id="WP_136857970.1">
    <property type="nucleotide sequence ID" value="NZ_SUNH01000032.1"/>
</dbReference>
<evidence type="ECO:0000256" key="1">
    <source>
        <dbReference type="ARBA" id="ARBA00005953"/>
    </source>
</evidence>
<dbReference type="SUPFAM" id="SSF54637">
    <property type="entry name" value="Thioesterase/thiol ester dehydrase-isomerase"/>
    <property type="match status" value="1"/>
</dbReference>
<dbReference type="InterPro" id="IPR050563">
    <property type="entry name" value="4-hydroxybenzoyl-CoA_TE"/>
</dbReference>
<dbReference type="PANTHER" id="PTHR31793:SF27">
    <property type="entry name" value="NOVEL THIOESTERASE SUPERFAMILY DOMAIN AND SAPOSIN A-TYPE DOMAIN CONTAINING PROTEIN (0610012H03RIK)"/>
    <property type="match status" value="1"/>
</dbReference>
<protein>
    <submittedName>
        <fullName evidence="3">Acyl-CoA thioesterase</fullName>
    </submittedName>
</protein>
<evidence type="ECO:0000313" key="4">
    <source>
        <dbReference type="Proteomes" id="UP000306223"/>
    </source>
</evidence>
<gene>
    <name evidence="3" type="ORF">FA740_16825</name>
</gene>
<keyword evidence="4" id="KW-1185">Reference proteome</keyword>
<dbReference type="PANTHER" id="PTHR31793">
    <property type="entry name" value="4-HYDROXYBENZOYL-COA THIOESTERASE FAMILY MEMBER"/>
    <property type="match status" value="1"/>
</dbReference>
<name>A0A4U0QGT0_9RHOB</name>
<comment type="caution">
    <text evidence="3">The sequence shown here is derived from an EMBL/GenBank/DDBJ whole genome shotgun (WGS) entry which is preliminary data.</text>
</comment>
<reference evidence="3 4" key="1">
    <citation type="submission" date="2019-04" db="EMBL/GenBank/DDBJ databases">
        <authorList>
            <person name="Li J."/>
        </authorList>
    </citation>
    <scope>NUCLEOTIDE SEQUENCE [LARGE SCALE GENOMIC DNA]</scope>
    <source>
        <strain evidence="3 4">CCTCC AB2016182</strain>
    </source>
</reference>
<dbReference type="CDD" id="cd00586">
    <property type="entry name" value="4HBT"/>
    <property type="match status" value="1"/>
</dbReference>
<evidence type="ECO:0000256" key="2">
    <source>
        <dbReference type="ARBA" id="ARBA00022801"/>
    </source>
</evidence>
<dbReference type="Gene3D" id="3.10.129.10">
    <property type="entry name" value="Hotdog Thioesterase"/>
    <property type="match status" value="1"/>
</dbReference>
<sequence>MPDRSAYPVFQTIPTRWRDNDQYGHIYNATYLELFDEAMTLTLSGQGFLAPDAPLLVVVENGCRYLVELSWPATLRIGVAVTHLGRSSARFDMAMFDGSAPSPAALAHFVTVTLDRDTRRPVPIPDGQRAFLETLR</sequence>
<keyword evidence="2" id="KW-0378">Hydrolase</keyword>
<dbReference type="InterPro" id="IPR029069">
    <property type="entry name" value="HotDog_dom_sf"/>
</dbReference>
<organism evidence="3 4">
    <name type="scientific">Paracoccus hibiscisoli</name>
    <dbReference type="NCBI Taxonomy" id="2023261"/>
    <lineage>
        <taxon>Bacteria</taxon>
        <taxon>Pseudomonadati</taxon>
        <taxon>Pseudomonadota</taxon>
        <taxon>Alphaproteobacteria</taxon>
        <taxon>Rhodobacterales</taxon>
        <taxon>Paracoccaceae</taxon>
        <taxon>Paracoccus</taxon>
    </lineage>
</organism>